<organism evidence="1 2">
    <name type="scientific">Candidatus Berkelbacteria bacterium CG10_big_fil_rev_8_21_14_0_10_41_12</name>
    <dbReference type="NCBI Taxonomy" id="1974513"/>
    <lineage>
        <taxon>Bacteria</taxon>
        <taxon>Candidatus Berkelbacteria</taxon>
    </lineage>
</organism>
<sequence length="90" mass="10259">MKKIKEILIERIKQKGLSSQVDSAGVCMMAREVFPDEFSPVSYRKGILKVACPDHILAGIYRLRREEIIEEINKKTGLAKVNKIVFVVKN</sequence>
<dbReference type="AlphaFoldDB" id="A0A2M6WXL6"/>
<evidence type="ECO:0000313" key="2">
    <source>
        <dbReference type="Proteomes" id="UP000228596"/>
    </source>
</evidence>
<gene>
    <name evidence="1" type="ORF">COT77_01095</name>
</gene>
<dbReference type="EMBL" id="PEZV01000007">
    <property type="protein sequence ID" value="PIT97507.1"/>
    <property type="molecule type" value="Genomic_DNA"/>
</dbReference>
<dbReference type="Proteomes" id="UP000228596">
    <property type="component" value="Unassembled WGS sequence"/>
</dbReference>
<evidence type="ECO:0008006" key="3">
    <source>
        <dbReference type="Google" id="ProtNLM"/>
    </source>
</evidence>
<accession>A0A2M6WXL6</accession>
<reference evidence="2" key="1">
    <citation type="submission" date="2017-09" db="EMBL/GenBank/DDBJ databases">
        <title>Depth-based differentiation of microbial function through sediment-hosted aquifers and enrichment of novel symbionts in the deep terrestrial subsurface.</title>
        <authorList>
            <person name="Probst A.J."/>
            <person name="Ladd B."/>
            <person name="Jarett J.K."/>
            <person name="Geller-Mcgrath D.E."/>
            <person name="Sieber C.M.K."/>
            <person name="Emerson J.B."/>
            <person name="Anantharaman K."/>
            <person name="Thomas B.C."/>
            <person name="Malmstrom R."/>
            <person name="Stieglmeier M."/>
            <person name="Klingl A."/>
            <person name="Woyke T."/>
            <person name="Ryan C.M."/>
            <person name="Banfield J.F."/>
        </authorList>
    </citation>
    <scope>NUCLEOTIDE SEQUENCE [LARGE SCALE GENOMIC DNA]</scope>
</reference>
<proteinExistence type="predicted"/>
<comment type="caution">
    <text evidence="1">The sequence shown here is derived from an EMBL/GenBank/DDBJ whole genome shotgun (WGS) entry which is preliminary data.</text>
</comment>
<name>A0A2M6WXL6_9BACT</name>
<protein>
    <recommendedName>
        <fullName evidence="3">DUF721 domain-containing protein</fullName>
    </recommendedName>
</protein>
<evidence type="ECO:0000313" key="1">
    <source>
        <dbReference type="EMBL" id="PIT97507.1"/>
    </source>
</evidence>